<reference evidence="1" key="1">
    <citation type="submission" date="2020-09" db="EMBL/GenBank/DDBJ databases">
        <title>Pseudomonas syringae pv. eriobotryae genome sequence causing loquat canker disease.</title>
        <authorList>
            <person name="Fukuda S."/>
            <person name="Tashiro H."/>
            <person name="Nagano Y."/>
        </authorList>
    </citation>
    <scope>NUCLEOTIDE SEQUENCE</scope>
    <source>
        <strain evidence="1">AM001</strain>
    </source>
</reference>
<dbReference type="Proteomes" id="UP000630864">
    <property type="component" value="Unassembled WGS sequence"/>
</dbReference>
<protein>
    <submittedName>
        <fullName evidence="1">Uncharacterized protein</fullName>
    </submittedName>
</protein>
<gene>
    <name evidence="1" type="ORF">PSE10A_01720</name>
</gene>
<accession>A0A9P3A9D6</accession>
<comment type="caution">
    <text evidence="1">The sequence shown here is derived from an EMBL/GenBank/DDBJ whole genome shotgun (WGS) entry which is preliminary data.</text>
</comment>
<sequence>MATDYGQRVCNRCGESITAYCPSIETLALIGVFHEKGDQAVVDEVVRRENIDPDVVWEYFRHRMRPLCKQKIARCSFCGGQLRTWRARQCMHCFKEWH</sequence>
<dbReference type="AlphaFoldDB" id="A0A9P3A9D6"/>
<dbReference type="EMBL" id="BMZW01000001">
    <property type="protein sequence ID" value="GFZ57661.1"/>
    <property type="molecule type" value="Genomic_DNA"/>
</dbReference>
<organism evidence="1 2">
    <name type="scientific">Pseudomonas amygdali pv. eriobotryae</name>
    <dbReference type="NCBI Taxonomy" id="129137"/>
    <lineage>
        <taxon>Bacteria</taxon>
        <taxon>Pseudomonadati</taxon>
        <taxon>Pseudomonadota</taxon>
        <taxon>Gammaproteobacteria</taxon>
        <taxon>Pseudomonadales</taxon>
        <taxon>Pseudomonadaceae</taxon>
        <taxon>Pseudomonas</taxon>
        <taxon>Pseudomonas amygdali</taxon>
    </lineage>
</organism>
<evidence type="ECO:0000313" key="2">
    <source>
        <dbReference type="Proteomes" id="UP000630864"/>
    </source>
</evidence>
<name>A0A9P3A9D6_PSEA0</name>
<proteinExistence type="predicted"/>
<evidence type="ECO:0000313" key="1">
    <source>
        <dbReference type="EMBL" id="GFZ57661.1"/>
    </source>
</evidence>